<dbReference type="InterPro" id="IPR003593">
    <property type="entry name" value="AAA+_ATPase"/>
</dbReference>
<gene>
    <name evidence="5" type="ORF">EDD31_2805</name>
</gene>
<dbReference type="SMART" id="SM00382">
    <property type="entry name" value="AAA"/>
    <property type="match status" value="1"/>
</dbReference>
<reference evidence="5 6" key="1">
    <citation type="submission" date="2018-11" db="EMBL/GenBank/DDBJ databases">
        <title>Sequencing the genomes of 1000 actinobacteria strains.</title>
        <authorList>
            <person name="Klenk H.-P."/>
        </authorList>
    </citation>
    <scope>NUCLEOTIDE SEQUENCE [LARGE SCALE GENOMIC DNA]</scope>
    <source>
        <strain evidence="5 6">DSM 11294</strain>
    </source>
</reference>
<keyword evidence="6" id="KW-1185">Reference proteome</keyword>
<dbReference type="EMBL" id="RKHK01000001">
    <property type="protein sequence ID" value="ROR74390.1"/>
    <property type="molecule type" value="Genomic_DNA"/>
</dbReference>
<keyword evidence="1" id="KW-0813">Transport</keyword>
<dbReference type="SUPFAM" id="SSF52540">
    <property type="entry name" value="P-loop containing nucleoside triphosphate hydrolases"/>
    <property type="match status" value="1"/>
</dbReference>
<dbReference type="PANTHER" id="PTHR42788">
    <property type="entry name" value="TAURINE IMPORT ATP-BINDING PROTEIN-RELATED"/>
    <property type="match status" value="1"/>
</dbReference>
<dbReference type="PROSITE" id="PS00211">
    <property type="entry name" value="ABC_TRANSPORTER_1"/>
    <property type="match status" value="1"/>
</dbReference>
<evidence type="ECO:0000259" key="4">
    <source>
        <dbReference type="PROSITE" id="PS50893"/>
    </source>
</evidence>
<dbReference type="OrthoDB" id="8773773at2"/>
<sequence length="270" mass="28952">MTALLAATGLRKSFSSRASSRRGGGSRPAEDVEVLAGLDLAVAAGESVAVVGPSGAGKSTLLRVLAGLSAPSSGEVRYRGTPVTGPPEGVAVVFQDYARSLFPWLNVQRNVGLPLREQGVPRAERQRRATQALRMVGLDDIDRVAHAYPWELSGGMQQRVALARAIVAGPHLLLLDEPFAAVDAQTRADLQDLVLDLRRQLGLSLLTVTHDVDEAVYLADRVLVLSPRPARVIDDLHVGLPQPRSQLTTRADPEFTRLRTEVQAALVRTG</sequence>
<dbReference type="GO" id="GO:0005524">
    <property type="term" value="F:ATP binding"/>
    <property type="evidence" value="ECO:0007669"/>
    <property type="project" value="UniProtKB-KW"/>
</dbReference>
<dbReference type="PROSITE" id="PS50893">
    <property type="entry name" value="ABC_TRANSPORTER_2"/>
    <property type="match status" value="1"/>
</dbReference>
<comment type="caution">
    <text evidence="5">The sequence shown here is derived from an EMBL/GenBank/DDBJ whole genome shotgun (WGS) entry which is preliminary data.</text>
</comment>
<feature type="domain" description="ABC transporter" evidence="4">
    <location>
        <begin position="10"/>
        <end position="252"/>
    </location>
</feature>
<evidence type="ECO:0000256" key="1">
    <source>
        <dbReference type="ARBA" id="ARBA00022448"/>
    </source>
</evidence>
<accession>A0A3N2BGP6</accession>
<dbReference type="Gene3D" id="3.40.50.300">
    <property type="entry name" value="P-loop containing nucleotide triphosphate hydrolases"/>
    <property type="match status" value="1"/>
</dbReference>
<organism evidence="5 6">
    <name type="scientific">Bogoriella caseilytica</name>
    <dbReference type="NCBI Taxonomy" id="56055"/>
    <lineage>
        <taxon>Bacteria</taxon>
        <taxon>Bacillati</taxon>
        <taxon>Actinomycetota</taxon>
        <taxon>Actinomycetes</taxon>
        <taxon>Micrococcales</taxon>
        <taxon>Bogoriellaceae</taxon>
        <taxon>Bogoriella</taxon>
    </lineage>
</organism>
<keyword evidence="2" id="KW-0547">Nucleotide-binding</keyword>
<dbReference type="CDD" id="cd03293">
    <property type="entry name" value="ABC_NrtD_SsuB_transporters"/>
    <property type="match status" value="1"/>
</dbReference>
<proteinExistence type="predicted"/>
<evidence type="ECO:0000313" key="6">
    <source>
        <dbReference type="Proteomes" id="UP000280668"/>
    </source>
</evidence>
<dbReference type="InterPro" id="IPR050166">
    <property type="entry name" value="ABC_transporter_ATP-bind"/>
</dbReference>
<keyword evidence="3 5" id="KW-0067">ATP-binding</keyword>
<dbReference type="InterPro" id="IPR017871">
    <property type="entry name" value="ABC_transporter-like_CS"/>
</dbReference>
<dbReference type="GO" id="GO:0016887">
    <property type="term" value="F:ATP hydrolysis activity"/>
    <property type="evidence" value="ECO:0007669"/>
    <property type="project" value="InterPro"/>
</dbReference>
<dbReference type="RefSeq" id="WP_123304686.1">
    <property type="nucleotide sequence ID" value="NZ_RKHK01000001.1"/>
</dbReference>
<dbReference type="AlphaFoldDB" id="A0A3N2BGP6"/>
<evidence type="ECO:0000256" key="3">
    <source>
        <dbReference type="ARBA" id="ARBA00022840"/>
    </source>
</evidence>
<dbReference type="InterPro" id="IPR003439">
    <property type="entry name" value="ABC_transporter-like_ATP-bd"/>
</dbReference>
<dbReference type="Proteomes" id="UP000280668">
    <property type="component" value="Unassembled WGS sequence"/>
</dbReference>
<dbReference type="Pfam" id="PF00005">
    <property type="entry name" value="ABC_tran"/>
    <property type="match status" value="1"/>
</dbReference>
<protein>
    <submittedName>
        <fullName evidence="5">NitT/TauT family transport system ATP-binding protein</fullName>
    </submittedName>
</protein>
<dbReference type="PANTHER" id="PTHR42788:SF13">
    <property type="entry name" value="ALIPHATIC SULFONATES IMPORT ATP-BINDING PROTEIN SSUB"/>
    <property type="match status" value="1"/>
</dbReference>
<dbReference type="InterPro" id="IPR027417">
    <property type="entry name" value="P-loop_NTPase"/>
</dbReference>
<evidence type="ECO:0000313" key="5">
    <source>
        <dbReference type="EMBL" id="ROR74390.1"/>
    </source>
</evidence>
<evidence type="ECO:0000256" key="2">
    <source>
        <dbReference type="ARBA" id="ARBA00022741"/>
    </source>
</evidence>
<name>A0A3N2BGP6_9MICO</name>